<dbReference type="Gene3D" id="3.40.50.1820">
    <property type="entry name" value="alpha/beta hydrolase"/>
    <property type="match status" value="1"/>
</dbReference>
<reference evidence="3" key="1">
    <citation type="submission" date="2021-02" db="EMBL/GenBank/DDBJ databases">
        <title>First Annotated Genome of the Yellow-green Alga Tribonema minus.</title>
        <authorList>
            <person name="Mahan K.M."/>
        </authorList>
    </citation>
    <scope>NUCLEOTIDE SEQUENCE</scope>
    <source>
        <strain evidence="3">UTEX B ZZ1240</strain>
    </source>
</reference>
<evidence type="ECO:0000256" key="1">
    <source>
        <dbReference type="SAM" id="SignalP"/>
    </source>
</evidence>
<organism evidence="3 4">
    <name type="scientific">Tribonema minus</name>
    <dbReference type="NCBI Taxonomy" id="303371"/>
    <lineage>
        <taxon>Eukaryota</taxon>
        <taxon>Sar</taxon>
        <taxon>Stramenopiles</taxon>
        <taxon>Ochrophyta</taxon>
        <taxon>PX clade</taxon>
        <taxon>Xanthophyceae</taxon>
        <taxon>Tribonematales</taxon>
        <taxon>Tribonemataceae</taxon>
        <taxon>Tribonema</taxon>
    </lineage>
</organism>
<evidence type="ECO:0000313" key="3">
    <source>
        <dbReference type="EMBL" id="KAG5189517.1"/>
    </source>
</evidence>
<gene>
    <name evidence="3" type="ORF">JKP88DRAFT_271580</name>
</gene>
<dbReference type="Pfam" id="PF12697">
    <property type="entry name" value="Abhydrolase_6"/>
    <property type="match status" value="1"/>
</dbReference>
<dbReference type="GO" id="GO:0006654">
    <property type="term" value="P:phosphatidic acid biosynthetic process"/>
    <property type="evidence" value="ECO:0007669"/>
    <property type="project" value="TreeGrafter"/>
</dbReference>
<feature type="chain" id="PRO_5032811390" evidence="1">
    <location>
        <begin position="19"/>
        <end position="379"/>
    </location>
</feature>
<dbReference type="PANTHER" id="PTHR42886">
    <property type="entry name" value="RE40534P-RELATED"/>
    <property type="match status" value="1"/>
</dbReference>
<comment type="caution">
    <text evidence="3">The sequence shown here is derived from an EMBL/GenBank/DDBJ whole genome shotgun (WGS) entry which is preliminary data.</text>
</comment>
<dbReference type="PANTHER" id="PTHR42886:SF42">
    <property type="entry name" value="ALPHA_BETA-HYDROLASES SUPERFAMILY PROTEIN"/>
    <property type="match status" value="1"/>
</dbReference>
<accession>A0A835ZC88</accession>
<dbReference type="GO" id="GO:0055088">
    <property type="term" value="P:lipid homeostasis"/>
    <property type="evidence" value="ECO:0007669"/>
    <property type="project" value="TreeGrafter"/>
</dbReference>
<feature type="signal peptide" evidence="1">
    <location>
        <begin position="1"/>
        <end position="18"/>
    </location>
</feature>
<keyword evidence="4" id="KW-1185">Reference proteome</keyword>
<dbReference type="GO" id="GO:0052689">
    <property type="term" value="F:carboxylic ester hydrolase activity"/>
    <property type="evidence" value="ECO:0007669"/>
    <property type="project" value="TreeGrafter"/>
</dbReference>
<sequence length="379" mass="40959">MRAISLILALCLVHSCWCWALRTPLGTALRSNAAAAAARSHAWSRGLSMVAPAGDVSERALDIKVGPLKRECLPLTTGVSMEVLSQLPSRRSDPRAKHLPPLLFIHGSYHGAWCWAEHWMPFLAGKGYETYSISLRGTSGTPAPAAAEGEPPVKSVKASEHVADLRAFMDAALPGRRPLLVAHSFGGLIVMQLLAALPDPRAALSGAAVFCSVPPSGNGPMAGRFLRERPIAAIKILVGFVLKLATQWQWLARDLFFDRALPQEDLSRYMKHFKADSQIGLDLKDLSPVLPSKSADADGRAPWLALAPPIMVAGAEKDYIVDERGVMDTAEFMGTQPEMIPLAPHDVMLGPQYVLGVSRLLSWLESQEFSRTAPAAPAR</sequence>
<dbReference type="InterPro" id="IPR029058">
    <property type="entry name" value="AB_hydrolase_fold"/>
</dbReference>
<keyword evidence="1" id="KW-0732">Signal</keyword>
<keyword evidence="3" id="KW-0378">Hydrolase</keyword>
<proteinExistence type="predicted"/>
<name>A0A835ZC88_9STRA</name>
<feature type="domain" description="AB hydrolase-1" evidence="2">
    <location>
        <begin position="102"/>
        <end position="352"/>
    </location>
</feature>
<dbReference type="SUPFAM" id="SSF53474">
    <property type="entry name" value="alpha/beta-Hydrolases"/>
    <property type="match status" value="1"/>
</dbReference>
<dbReference type="OrthoDB" id="8119704at2759"/>
<dbReference type="AlphaFoldDB" id="A0A835ZC88"/>
<evidence type="ECO:0000313" key="4">
    <source>
        <dbReference type="Proteomes" id="UP000664859"/>
    </source>
</evidence>
<evidence type="ECO:0000259" key="2">
    <source>
        <dbReference type="Pfam" id="PF12697"/>
    </source>
</evidence>
<dbReference type="GO" id="GO:0042171">
    <property type="term" value="F:lysophosphatidic acid acyltransferase activity"/>
    <property type="evidence" value="ECO:0007669"/>
    <property type="project" value="TreeGrafter"/>
</dbReference>
<dbReference type="InterPro" id="IPR000073">
    <property type="entry name" value="AB_hydrolase_1"/>
</dbReference>
<dbReference type="EMBL" id="JAFCMP010000048">
    <property type="protein sequence ID" value="KAG5189517.1"/>
    <property type="molecule type" value="Genomic_DNA"/>
</dbReference>
<protein>
    <submittedName>
        <fullName evidence="3">Alpha/Beta hydrolase protein</fullName>
    </submittedName>
</protein>
<dbReference type="Proteomes" id="UP000664859">
    <property type="component" value="Unassembled WGS sequence"/>
</dbReference>